<keyword evidence="4" id="KW-1003">Cell membrane</keyword>
<keyword evidence="5 8" id="KW-0812">Transmembrane</keyword>
<feature type="transmembrane region" description="Helical" evidence="8">
    <location>
        <begin position="337"/>
        <end position="357"/>
    </location>
</feature>
<comment type="similarity">
    <text evidence="2">Belongs to the ABC-2 integral membrane protein family.</text>
</comment>
<evidence type="ECO:0000313" key="10">
    <source>
        <dbReference type="EMBL" id="KRL55642.1"/>
    </source>
</evidence>
<evidence type="ECO:0000256" key="8">
    <source>
        <dbReference type="SAM" id="Phobius"/>
    </source>
</evidence>
<comment type="caution">
    <text evidence="10">The sequence shown here is derived from an EMBL/GenBank/DDBJ whole genome shotgun (WGS) entry which is preliminary data.</text>
</comment>
<organism evidence="10 11">
    <name type="scientific">Paucilactobacillus oligofermentans DSM 15707 = LMG 22743</name>
    <dbReference type="NCBI Taxonomy" id="1423778"/>
    <lineage>
        <taxon>Bacteria</taxon>
        <taxon>Bacillati</taxon>
        <taxon>Bacillota</taxon>
        <taxon>Bacilli</taxon>
        <taxon>Lactobacillales</taxon>
        <taxon>Lactobacillaceae</taxon>
        <taxon>Paucilactobacillus</taxon>
    </lineage>
</organism>
<feature type="transmembrane region" description="Helical" evidence="8">
    <location>
        <begin position="248"/>
        <end position="272"/>
    </location>
</feature>
<keyword evidence="3" id="KW-0813">Transport</keyword>
<evidence type="ECO:0000256" key="1">
    <source>
        <dbReference type="ARBA" id="ARBA00004651"/>
    </source>
</evidence>
<evidence type="ECO:0000256" key="5">
    <source>
        <dbReference type="ARBA" id="ARBA00022692"/>
    </source>
</evidence>
<evidence type="ECO:0000313" key="11">
    <source>
        <dbReference type="Proteomes" id="UP000051697"/>
    </source>
</evidence>
<dbReference type="PROSITE" id="PS51012">
    <property type="entry name" value="ABC_TM2"/>
    <property type="match status" value="1"/>
</dbReference>
<dbReference type="PANTHER" id="PTHR30294:SF38">
    <property type="entry name" value="TRANSPORT PERMEASE PROTEIN"/>
    <property type="match status" value="1"/>
</dbReference>
<feature type="transmembrane region" description="Helical" evidence="8">
    <location>
        <begin position="215"/>
        <end position="242"/>
    </location>
</feature>
<evidence type="ECO:0000256" key="6">
    <source>
        <dbReference type="ARBA" id="ARBA00022989"/>
    </source>
</evidence>
<feature type="transmembrane region" description="Helical" evidence="8">
    <location>
        <begin position="21"/>
        <end position="39"/>
    </location>
</feature>
<dbReference type="PANTHER" id="PTHR30294">
    <property type="entry name" value="MEMBRANE COMPONENT OF ABC TRANSPORTER YHHJ-RELATED"/>
    <property type="match status" value="1"/>
</dbReference>
<protein>
    <submittedName>
        <fullName evidence="10">ABC-type multidrug transport system, permease component</fullName>
    </submittedName>
</protein>
<dbReference type="Proteomes" id="UP000051697">
    <property type="component" value="Unassembled WGS sequence"/>
</dbReference>
<dbReference type="STRING" id="1423778.FC70_GL001244"/>
<dbReference type="GO" id="GO:0005886">
    <property type="term" value="C:plasma membrane"/>
    <property type="evidence" value="ECO:0007669"/>
    <property type="project" value="UniProtKB-SubCell"/>
</dbReference>
<keyword evidence="11" id="KW-1185">Reference proteome</keyword>
<dbReference type="Pfam" id="PF12698">
    <property type="entry name" value="ABC2_membrane_3"/>
    <property type="match status" value="1"/>
</dbReference>
<proteinExistence type="inferred from homology"/>
<evidence type="ECO:0000256" key="2">
    <source>
        <dbReference type="ARBA" id="ARBA00007783"/>
    </source>
</evidence>
<dbReference type="GO" id="GO:0140359">
    <property type="term" value="F:ABC-type transporter activity"/>
    <property type="evidence" value="ECO:0007669"/>
    <property type="project" value="InterPro"/>
</dbReference>
<dbReference type="OrthoDB" id="9776218at2"/>
<sequence>MRTLAIMNRVIKELLRDKRTLALMFLAPILILFMLKLMFDTNSTTNITIAAVNVDGGIRTELKATKHVQVETYTTIGDAKKALKNETVDAIVKQTGSKYDITYDNTDSSKTTATKMAFKNAVATNDLSQLKSTVELLAKQSGTTMQMNNGSKIKVNNHYQYGDADTGFFAKIIPILIGFFVFFFVFLISGMALLKERSSGTLDRLLATPVRRSEIVFGYMLSYGILAIIQTAIIVVVAVWLLDIEVVGNIFSVMLINIILAFVALAFGILMSTFARSEFQMMQFIPLIVMPQVFFSGIIPLDSMANWVQSIAYILPIKYAGDAQTQIIMHGDSIFKLGLDIVILVIFIIVLTILNIVGMKRYRKV</sequence>
<comment type="subcellular location">
    <subcellularLocation>
        <location evidence="1">Cell membrane</location>
        <topology evidence="1">Multi-pass membrane protein</topology>
    </subcellularLocation>
</comment>
<feature type="domain" description="ABC transmembrane type-2" evidence="9">
    <location>
        <begin position="127"/>
        <end position="362"/>
    </location>
</feature>
<dbReference type="InterPro" id="IPR051449">
    <property type="entry name" value="ABC-2_transporter_component"/>
</dbReference>
<evidence type="ECO:0000256" key="3">
    <source>
        <dbReference type="ARBA" id="ARBA00022448"/>
    </source>
</evidence>
<keyword evidence="6 8" id="KW-1133">Transmembrane helix</keyword>
<dbReference type="KEGG" id="lol:LACOL_0061"/>
<evidence type="ECO:0000256" key="4">
    <source>
        <dbReference type="ARBA" id="ARBA00022475"/>
    </source>
</evidence>
<accession>A0A0R1RLY3</accession>
<evidence type="ECO:0000259" key="9">
    <source>
        <dbReference type="PROSITE" id="PS51012"/>
    </source>
</evidence>
<gene>
    <name evidence="10" type="ORF">FC70_GL001244</name>
</gene>
<feature type="transmembrane region" description="Helical" evidence="8">
    <location>
        <begin position="172"/>
        <end position="194"/>
    </location>
</feature>
<reference evidence="10 11" key="1">
    <citation type="journal article" date="2015" name="Genome Announc.">
        <title>Expanding the biotechnology potential of lactobacilli through comparative genomics of 213 strains and associated genera.</title>
        <authorList>
            <person name="Sun Z."/>
            <person name="Harris H.M."/>
            <person name="McCann A."/>
            <person name="Guo C."/>
            <person name="Argimon S."/>
            <person name="Zhang W."/>
            <person name="Yang X."/>
            <person name="Jeffery I.B."/>
            <person name="Cooney J.C."/>
            <person name="Kagawa T.F."/>
            <person name="Liu W."/>
            <person name="Song Y."/>
            <person name="Salvetti E."/>
            <person name="Wrobel A."/>
            <person name="Rasinkangas P."/>
            <person name="Parkhill J."/>
            <person name="Rea M.C."/>
            <person name="O'Sullivan O."/>
            <person name="Ritari J."/>
            <person name="Douillard F.P."/>
            <person name="Paul Ross R."/>
            <person name="Yang R."/>
            <person name="Briner A.E."/>
            <person name="Felis G.E."/>
            <person name="de Vos W.M."/>
            <person name="Barrangou R."/>
            <person name="Klaenhammer T.R."/>
            <person name="Caufield P.W."/>
            <person name="Cui Y."/>
            <person name="Zhang H."/>
            <person name="O'Toole P.W."/>
        </authorList>
    </citation>
    <scope>NUCLEOTIDE SEQUENCE [LARGE SCALE GENOMIC DNA]</scope>
    <source>
        <strain evidence="10 11">DSM 15707</strain>
    </source>
</reference>
<dbReference type="InterPro" id="IPR047817">
    <property type="entry name" value="ABC2_TM_bact-type"/>
</dbReference>
<dbReference type="EMBL" id="AZFE01000031">
    <property type="protein sequence ID" value="KRL55642.1"/>
    <property type="molecule type" value="Genomic_DNA"/>
</dbReference>
<dbReference type="RefSeq" id="WP_057890172.1">
    <property type="nucleotide sequence ID" value="NZ_AZFE01000031.1"/>
</dbReference>
<name>A0A0R1RLY3_9LACO</name>
<feature type="transmembrane region" description="Helical" evidence="8">
    <location>
        <begin position="284"/>
        <end position="301"/>
    </location>
</feature>
<evidence type="ECO:0000256" key="7">
    <source>
        <dbReference type="ARBA" id="ARBA00023136"/>
    </source>
</evidence>
<dbReference type="AlphaFoldDB" id="A0A0R1RLY3"/>
<dbReference type="InterPro" id="IPR013525">
    <property type="entry name" value="ABC2_TM"/>
</dbReference>
<keyword evidence="7 8" id="KW-0472">Membrane</keyword>
<dbReference type="PATRIC" id="fig|1423778.4.peg.1279"/>